<keyword evidence="1" id="KW-0812">Transmembrane</keyword>
<gene>
    <name evidence="2" type="ORF">METBIDRAFT_30220</name>
</gene>
<evidence type="ECO:0000256" key="1">
    <source>
        <dbReference type="SAM" id="Phobius"/>
    </source>
</evidence>
<evidence type="ECO:0000313" key="3">
    <source>
        <dbReference type="Proteomes" id="UP000092555"/>
    </source>
</evidence>
<feature type="transmembrane region" description="Helical" evidence="1">
    <location>
        <begin position="36"/>
        <end position="55"/>
    </location>
</feature>
<protein>
    <submittedName>
        <fullName evidence="2">Uncharacterized protein</fullName>
    </submittedName>
</protein>
<organism evidence="2 3">
    <name type="scientific">Metschnikowia bicuspidata var. bicuspidata NRRL YB-4993</name>
    <dbReference type="NCBI Taxonomy" id="869754"/>
    <lineage>
        <taxon>Eukaryota</taxon>
        <taxon>Fungi</taxon>
        <taxon>Dikarya</taxon>
        <taxon>Ascomycota</taxon>
        <taxon>Saccharomycotina</taxon>
        <taxon>Pichiomycetes</taxon>
        <taxon>Metschnikowiaceae</taxon>
        <taxon>Metschnikowia</taxon>
    </lineage>
</organism>
<accession>A0A1A0HIJ0</accession>
<keyword evidence="3" id="KW-1185">Reference proteome</keyword>
<keyword evidence="1" id="KW-1133">Transmembrane helix</keyword>
<name>A0A1A0HIJ0_9ASCO</name>
<reference evidence="2 3" key="1">
    <citation type="submission" date="2016-05" db="EMBL/GenBank/DDBJ databases">
        <title>Comparative genomics of biotechnologically important yeasts.</title>
        <authorList>
            <consortium name="DOE Joint Genome Institute"/>
            <person name="Riley R."/>
            <person name="Haridas S."/>
            <person name="Wolfe K.H."/>
            <person name="Lopes M.R."/>
            <person name="Hittinger C.T."/>
            <person name="Goker M."/>
            <person name="Salamov A."/>
            <person name="Wisecaver J."/>
            <person name="Long T.M."/>
            <person name="Aerts A.L."/>
            <person name="Barry K."/>
            <person name="Choi C."/>
            <person name="Clum A."/>
            <person name="Coughlan A.Y."/>
            <person name="Deshpande S."/>
            <person name="Douglass A.P."/>
            <person name="Hanson S.J."/>
            <person name="Klenk H.-P."/>
            <person name="LaButti K."/>
            <person name="Lapidus A."/>
            <person name="Lindquist E."/>
            <person name="Lipzen A."/>
            <person name="Meier-kolthoff J.P."/>
            <person name="Ohm R.A."/>
            <person name="Otillar R.P."/>
            <person name="Pangilinan J."/>
            <person name="Peng Y."/>
            <person name="Rokas A."/>
            <person name="Rosa C.A."/>
            <person name="Scheuner C."/>
            <person name="Sibirny A.A."/>
            <person name="Slot J.C."/>
            <person name="Stielow J.B."/>
            <person name="Sun H."/>
            <person name="Kurtzman C.P."/>
            <person name="Blackwell M."/>
            <person name="Grigoriev I.V."/>
            <person name="Jeffries T.W."/>
        </authorList>
    </citation>
    <scope>NUCLEOTIDE SEQUENCE [LARGE SCALE GENOMIC DNA]</scope>
    <source>
        <strain evidence="2 3">NRRL YB-4993</strain>
    </source>
</reference>
<evidence type="ECO:0000313" key="2">
    <source>
        <dbReference type="EMBL" id="OBA23830.1"/>
    </source>
</evidence>
<dbReference type="AlphaFoldDB" id="A0A1A0HIJ0"/>
<comment type="caution">
    <text evidence="2">The sequence shown here is derived from an EMBL/GenBank/DDBJ whole genome shotgun (WGS) entry which is preliminary data.</text>
</comment>
<proteinExistence type="predicted"/>
<dbReference type="GeneID" id="30028552"/>
<dbReference type="Proteomes" id="UP000092555">
    <property type="component" value="Unassembled WGS sequence"/>
</dbReference>
<dbReference type="RefSeq" id="XP_018714311.1">
    <property type="nucleotide sequence ID" value="XM_018855576.1"/>
</dbReference>
<dbReference type="EMBL" id="LXTC01000001">
    <property type="protein sequence ID" value="OBA23830.1"/>
    <property type="molecule type" value="Genomic_DNA"/>
</dbReference>
<keyword evidence="1" id="KW-0472">Membrane</keyword>
<sequence>MGPSISRAWGAGGLVISALWRNEALAADRTGLAGLLGMAFWVWLFCMSLLGMAFFV</sequence>